<keyword evidence="2" id="KW-1185">Reference proteome</keyword>
<organism evidence="1 2">
    <name type="scientific">Anguilla anguilla</name>
    <name type="common">European freshwater eel</name>
    <name type="synonym">Muraena anguilla</name>
    <dbReference type="NCBI Taxonomy" id="7936"/>
    <lineage>
        <taxon>Eukaryota</taxon>
        <taxon>Metazoa</taxon>
        <taxon>Chordata</taxon>
        <taxon>Craniata</taxon>
        <taxon>Vertebrata</taxon>
        <taxon>Euteleostomi</taxon>
        <taxon>Actinopterygii</taxon>
        <taxon>Neopterygii</taxon>
        <taxon>Teleostei</taxon>
        <taxon>Anguilliformes</taxon>
        <taxon>Anguillidae</taxon>
        <taxon>Anguilla</taxon>
    </lineage>
</organism>
<proteinExistence type="predicted"/>
<sequence>MLLLLRSYPQLFENYCQLISTWDSLKGEKGGVHPKMKLRYVSTYPEYYLPTKKVCGDLTTFLDNSTATSLSKYIASYSNIQSLICARFHQAQFLRPKNDNRVYICAKSQPKHGGTVSVCSPNTGKRVRIFKPWVLLADFQRCFTFTYTETTTVVVCRQASMKLEW</sequence>
<accession>A0A9D3M5A3</accession>
<evidence type="ECO:0000313" key="1">
    <source>
        <dbReference type="EMBL" id="KAG5841882.1"/>
    </source>
</evidence>
<protein>
    <submittedName>
        <fullName evidence="1">Uncharacterized protein</fullName>
    </submittedName>
</protein>
<comment type="caution">
    <text evidence="1">The sequence shown here is derived from an EMBL/GenBank/DDBJ whole genome shotgun (WGS) entry which is preliminary data.</text>
</comment>
<name>A0A9D3M5A3_ANGAN</name>
<dbReference type="AlphaFoldDB" id="A0A9D3M5A3"/>
<dbReference type="EMBL" id="JAFIRN010000009">
    <property type="protein sequence ID" value="KAG5841882.1"/>
    <property type="molecule type" value="Genomic_DNA"/>
</dbReference>
<evidence type="ECO:0000313" key="2">
    <source>
        <dbReference type="Proteomes" id="UP001044222"/>
    </source>
</evidence>
<dbReference type="Proteomes" id="UP001044222">
    <property type="component" value="Chromosome 9"/>
</dbReference>
<reference evidence="1" key="1">
    <citation type="submission" date="2021-01" db="EMBL/GenBank/DDBJ databases">
        <title>A chromosome-scale assembly of European eel, Anguilla anguilla.</title>
        <authorList>
            <person name="Henkel C."/>
            <person name="Jong-Raadsen S.A."/>
            <person name="Dufour S."/>
            <person name="Weltzien F.-A."/>
            <person name="Palstra A.P."/>
            <person name="Pelster B."/>
            <person name="Spaink H.P."/>
            <person name="Van Den Thillart G.E."/>
            <person name="Jansen H."/>
            <person name="Zahm M."/>
            <person name="Klopp C."/>
            <person name="Cedric C."/>
            <person name="Louis A."/>
            <person name="Berthelot C."/>
            <person name="Parey E."/>
            <person name="Roest Crollius H."/>
            <person name="Montfort J."/>
            <person name="Robinson-Rechavi M."/>
            <person name="Bucao C."/>
            <person name="Bouchez O."/>
            <person name="Gislard M."/>
            <person name="Lluch J."/>
            <person name="Milhes M."/>
            <person name="Lampietro C."/>
            <person name="Lopez Roques C."/>
            <person name="Donnadieu C."/>
            <person name="Braasch I."/>
            <person name="Desvignes T."/>
            <person name="Postlethwait J."/>
            <person name="Bobe J."/>
            <person name="Guiguen Y."/>
            <person name="Dirks R."/>
        </authorList>
    </citation>
    <scope>NUCLEOTIDE SEQUENCE</scope>
    <source>
        <strain evidence="1">Tag_6206</strain>
        <tissue evidence="1">Liver</tissue>
    </source>
</reference>
<gene>
    <name evidence="1" type="ORF">ANANG_G00171740</name>
</gene>